<feature type="compositionally biased region" description="Basic residues" evidence="8">
    <location>
        <begin position="265"/>
        <end position="275"/>
    </location>
</feature>
<dbReference type="GO" id="GO:0004252">
    <property type="term" value="F:serine-type endopeptidase activity"/>
    <property type="evidence" value="ECO:0007669"/>
    <property type="project" value="InterPro"/>
</dbReference>
<evidence type="ECO:0000256" key="5">
    <source>
        <dbReference type="ARBA" id="ARBA00022729"/>
    </source>
</evidence>
<evidence type="ECO:0000256" key="6">
    <source>
        <dbReference type="ARBA" id="ARBA00023180"/>
    </source>
</evidence>
<keyword evidence="3" id="KW-0964">Secreted</keyword>
<accession>A0AA88MVV2</accession>
<feature type="region of interest" description="Disordered" evidence="8">
    <location>
        <begin position="223"/>
        <end position="288"/>
    </location>
</feature>
<dbReference type="PANTHER" id="PTHR15462">
    <property type="entry name" value="SERINE PROTEASE"/>
    <property type="match status" value="1"/>
</dbReference>
<protein>
    <recommendedName>
        <fullName evidence="7">Inactive serine protease 35</fullName>
    </recommendedName>
</protein>
<keyword evidence="5" id="KW-0732">Signal</keyword>
<reference evidence="10" key="1">
    <citation type="submission" date="2023-07" db="EMBL/GenBank/DDBJ databases">
        <title>Chromosome-level Genome Assembly of Striped Snakehead (Channa striata).</title>
        <authorList>
            <person name="Liu H."/>
        </authorList>
    </citation>
    <scope>NUCLEOTIDE SEQUENCE</scope>
    <source>
        <strain evidence="10">Gz</strain>
        <tissue evidence="10">Muscle</tissue>
    </source>
</reference>
<keyword evidence="6" id="KW-0325">Glycoprotein</keyword>
<dbReference type="EMBL" id="JAUPFM010000008">
    <property type="protein sequence ID" value="KAK2844175.1"/>
    <property type="molecule type" value="Genomic_DNA"/>
</dbReference>
<dbReference type="Gene3D" id="2.40.10.10">
    <property type="entry name" value="Trypsin-like serine proteases"/>
    <property type="match status" value="4"/>
</dbReference>
<dbReference type="InterPro" id="IPR050966">
    <property type="entry name" value="Glutamyl_endopeptidase"/>
</dbReference>
<evidence type="ECO:0000256" key="8">
    <source>
        <dbReference type="SAM" id="MobiDB-lite"/>
    </source>
</evidence>
<dbReference type="AlphaFoldDB" id="A0AA88MVV2"/>
<dbReference type="GO" id="GO:0005576">
    <property type="term" value="C:extracellular region"/>
    <property type="evidence" value="ECO:0007669"/>
    <property type="project" value="UniProtKB-SubCell"/>
</dbReference>
<comment type="caution">
    <text evidence="10">The sequence shown here is derived from an EMBL/GenBank/DDBJ whole genome shotgun (WGS) entry which is preliminary data.</text>
</comment>
<feature type="domain" description="Peptidase S1" evidence="9">
    <location>
        <begin position="174"/>
        <end position="217"/>
    </location>
</feature>
<feature type="compositionally biased region" description="Basic residues" evidence="8">
    <location>
        <begin position="226"/>
        <end position="245"/>
    </location>
</feature>
<dbReference type="InterPro" id="IPR001254">
    <property type="entry name" value="Trypsin_dom"/>
</dbReference>
<dbReference type="InterPro" id="IPR009003">
    <property type="entry name" value="Peptidase_S1_PA"/>
</dbReference>
<dbReference type="Proteomes" id="UP001187415">
    <property type="component" value="Unassembled WGS sequence"/>
</dbReference>
<dbReference type="Pfam" id="PF00089">
    <property type="entry name" value="Trypsin"/>
    <property type="match status" value="1"/>
</dbReference>
<evidence type="ECO:0000256" key="1">
    <source>
        <dbReference type="ARBA" id="ARBA00004613"/>
    </source>
</evidence>
<name>A0AA88MVV2_CHASR</name>
<dbReference type="InterPro" id="IPR043504">
    <property type="entry name" value="Peptidase_S1_PA_chymotrypsin"/>
</dbReference>
<evidence type="ECO:0000256" key="2">
    <source>
        <dbReference type="ARBA" id="ARBA00007664"/>
    </source>
</evidence>
<dbReference type="GO" id="GO:0006508">
    <property type="term" value="P:proteolysis"/>
    <property type="evidence" value="ECO:0007669"/>
    <property type="project" value="InterPro"/>
</dbReference>
<evidence type="ECO:0000259" key="9">
    <source>
        <dbReference type="Pfam" id="PF00089"/>
    </source>
</evidence>
<dbReference type="SUPFAM" id="SSF50494">
    <property type="entry name" value="Trypsin-like serine proteases"/>
    <property type="match status" value="1"/>
</dbReference>
<keyword evidence="4" id="KW-0721">Serine protease homolog</keyword>
<dbReference type="PANTHER" id="PTHR15462:SF17">
    <property type="entry name" value="INACTIVE SERINE PROTEASE 35"/>
    <property type="match status" value="1"/>
</dbReference>
<sequence>MGESQNYERWKHWTGLRPKSDASRARPNLTMGPIPLCVLLPVTVLVMTVAVAAEEKAVDDEYTWPQWKVPLVRNRRTVPLSSPKFSSHSQLELSGTCGIECQRHLPSPSLDDLEQFLSYETVYENGTRTYTSVSVQGLNEVASWSGNISSRSRHKREVYGPDTRFTISDKQFSTKYPFSTSVKLSTGCSGVLVSPKHVLTAAHCIHDGKDYLDGVQKLRVGILKEKSRRGKGGKGRGKNKRRKGGSNREEAQEKEESDGKAERKGKGKGKKSRSRRSAESEKPSLRWTRVKKTQVPKGWFKGVSDGLAADYDYAVLELKKAPKVKHMDLGFIPSVKKLPAGRIHFSGFDDDRPGTLVYRFCSVSEESSDLLYQYCDAKPGSSGSGVYIRLKEPGKKKWKRKIIGVFSGHQWVDVNRDGMQQDYNVAVRITPTKYAQICYWVHGDSSECQVA</sequence>
<comment type="similarity">
    <text evidence="2">Belongs to the peptidase S1 family.</text>
</comment>
<evidence type="ECO:0000256" key="4">
    <source>
        <dbReference type="ARBA" id="ARBA00022542"/>
    </source>
</evidence>
<evidence type="ECO:0000313" key="10">
    <source>
        <dbReference type="EMBL" id="KAK2844175.1"/>
    </source>
</evidence>
<evidence type="ECO:0000313" key="11">
    <source>
        <dbReference type="Proteomes" id="UP001187415"/>
    </source>
</evidence>
<keyword evidence="11" id="KW-1185">Reference proteome</keyword>
<evidence type="ECO:0000256" key="3">
    <source>
        <dbReference type="ARBA" id="ARBA00022525"/>
    </source>
</evidence>
<gene>
    <name evidence="10" type="ORF">Q5P01_010834</name>
</gene>
<comment type="subcellular location">
    <subcellularLocation>
        <location evidence="1">Secreted</location>
    </subcellularLocation>
</comment>
<organism evidence="10 11">
    <name type="scientific">Channa striata</name>
    <name type="common">Snakehead murrel</name>
    <name type="synonym">Ophicephalus striatus</name>
    <dbReference type="NCBI Taxonomy" id="64152"/>
    <lineage>
        <taxon>Eukaryota</taxon>
        <taxon>Metazoa</taxon>
        <taxon>Chordata</taxon>
        <taxon>Craniata</taxon>
        <taxon>Vertebrata</taxon>
        <taxon>Euteleostomi</taxon>
        <taxon>Actinopterygii</taxon>
        <taxon>Neopterygii</taxon>
        <taxon>Teleostei</taxon>
        <taxon>Neoteleostei</taxon>
        <taxon>Acanthomorphata</taxon>
        <taxon>Anabantaria</taxon>
        <taxon>Anabantiformes</taxon>
        <taxon>Channoidei</taxon>
        <taxon>Channidae</taxon>
        <taxon>Channa</taxon>
    </lineage>
</organism>
<evidence type="ECO:0000256" key="7">
    <source>
        <dbReference type="ARBA" id="ARBA00040309"/>
    </source>
</evidence>
<proteinExistence type="inferred from homology"/>
<dbReference type="InterPro" id="IPR018114">
    <property type="entry name" value="TRYPSIN_HIS"/>
</dbReference>
<dbReference type="PROSITE" id="PS00134">
    <property type="entry name" value="TRYPSIN_HIS"/>
    <property type="match status" value="1"/>
</dbReference>